<dbReference type="AlphaFoldDB" id="A0A9Q4GIW3"/>
<accession>A0A9Q4GIW3</accession>
<evidence type="ECO:0000313" key="1">
    <source>
        <dbReference type="EMBL" id="MCX7467509.1"/>
    </source>
</evidence>
<sequence>MTAHLLTSATDVEELTADRVTSRLGLSAKFARREVPAAELPDRSL</sequence>
<proteinExistence type="predicted"/>
<dbReference type="Proteomes" id="UP001071478">
    <property type="component" value="Unassembled WGS sequence"/>
</dbReference>
<evidence type="ECO:0000313" key="2">
    <source>
        <dbReference type="Proteomes" id="UP001071478"/>
    </source>
</evidence>
<dbReference type="EMBL" id="JAPMKU010000001">
    <property type="protein sequence ID" value="MCX7467509.1"/>
    <property type="molecule type" value="Genomic_DNA"/>
</dbReference>
<dbReference type="RefSeq" id="WP_248167136.1">
    <property type="nucleotide sequence ID" value="NZ_JALNJA010000001.1"/>
</dbReference>
<gene>
    <name evidence="1" type="ORF">OS129_01250</name>
</gene>
<comment type="caution">
    <text evidence="1">The sequence shown here is derived from an EMBL/GenBank/DDBJ whole genome shotgun (WGS) entry which is preliminary data.</text>
</comment>
<name>A0A9Q4GIW3_9CORY</name>
<protein>
    <submittedName>
        <fullName evidence="1">Uncharacterized protein</fullName>
    </submittedName>
</protein>
<organism evidence="1 2">
    <name type="scientific">Corynebacterium pygosceleis</name>
    <dbReference type="NCBI Taxonomy" id="2800406"/>
    <lineage>
        <taxon>Bacteria</taxon>
        <taxon>Bacillati</taxon>
        <taxon>Actinomycetota</taxon>
        <taxon>Actinomycetes</taxon>
        <taxon>Mycobacteriales</taxon>
        <taxon>Corynebacteriaceae</taxon>
        <taxon>Corynebacterium</taxon>
    </lineage>
</organism>
<reference evidence="1" key="1">
    <citation type="submission" date="2022-11" db="EMBL/GenBank/DDBJ databases">
        <title>Corynebacterium sp. isolated from Penguins.</title>
        <authorList>
            <person name="Sedlar K."/>
            <person name="Svec P."/>
        </authorList>
    </citation>
    <scope>NUCLEOTIDE SEQUENCE</scope>
    <source>
        <strain evidence="1">P7374</strain>
    </source>
</reference>